<dbReference type="GO" id="GO:0043565">
    <property type="term" value="F:sequence-specific DNA binding"/>
    <property type="evidence" value="ECO:0007669"/>
    <property type="project" value="InterPro"/>
</dbReference>
<dbReference type="RefSeq" id="WP_012002747.1">
    <property type="nucleotide sequence ID" value="NC_009828.1"/>
</dbReference>
<dbReference type="OrthoDB" id="36846at2"/>
<dbReference type="InterPro" id="IPR002197">
    <property type="entry name" value="HTH_Fis"/>
</dbReference>
<dbReference type="InterPro" id="IPR027417">
    <property type="entry name" value="P-loop_NTPase"/>
</dbReference>
<evidence type="ECO:0000256" key="4">
    <source>
        <dbReference type="ARBA" id="ARBA00023163"/>
    </source>
</evidence>
<sequence length="312" mass="36735">MLKILIPARFISKIRIPALDEKIYLQTYEDNQDYEKKLIEEFWDIIYGEKMDKFNNTIFVDNEDSFLIALKYLEAKNSLERLKKRCDIMNNSVELQGCKILKTLRKLQRLKSKNVDQITLKIEKGVKVEAYIEYLTDGNYSEKETNRYTGTIDEKEIDIVVEYCESKNSAAIEIPPLRNRKEDIPYMVDHLLSLLHQKHKHLPVKFPDEQTMNALLSYDWPGNTEELINMIYKYASGQDIIGKLIETSVAKKDFSPSRMKNYIDNIVAKLEKQFIYNALEKAAWNRKKAATMIGVNYKTFCYKMKKYGIHRH</sequence>
<dbReference type="Gene3D" id="1.10.10.60">
    <property type="entry name" value="Homeodomain-like"/>
    <property type="match status" value="1"/>
</dbReference>
<dbReference type="EMBL" id="CP000812">
    <property type="protein sequence ID" value="ABV33266.1"/>
    <property type="molecule type" value="Genomic_DNA"/>
</dbReference>
<organism evidence="6 7">
    <name type="scientific">Pseudothermotoga lettingae (strain ATCC BAA-301 / DSM 14385 / NBRC 107922 / TMO)</name>
    <name type="common">Thermotoga lettingae</name>
    <dbReference type="NCBI Taxonomy" id="416591"/>
    <lineage>
        <taxon>Bacteria</taxon>
        <taxon>Thermotogati</taxon>
        <taxon>Thermotogota</taxon>
        <taxon>Thermotogae</taxon>
        <taxon>Thermotogales</taxon>
        <taxon>Thermotogaceae</taxon>
        <taxon>Pseudothermotoga</taxon>
    </lineage>
</organism>
<keyword evidence="7" id="KW-1185">Reference proteome</keyword>
<name>A8F532_PSELT</name>
<gene>
    <name evidence="6" type="ordered locus">Tlet_0700</name>
</gene>
<keyword evidence="4" id="KW-0804">Transcription</keyword>
<dbReference type="AlphaFoldDB" id="A8F532"/>
<dbReference type="PANTHER" id="PTHR32071:SF57">
    <property type="entry name" value="C4-DICARBOXYLATE TRANSPORT TRANSCRIPTIONAL REGULATORY PROTEIN DCTD"/>
    <property type="match status" value="1"/>
</dbReference>
<reference evidence="6 7" key="2">
    <citation type="journal article" date="2009" name="Proc. Natl. Acad. Sci. U.S.A.">
        <title>On the chimeric nature, thermophilic origin, and phylogenetic placement of the Thermotogales.</title>
        <authorList>
            <person name="Zhaxybayeva O."/>
            <person name="Swithers K.S."/>
            <person name="Lapierre P."/>
            <person name="Fournier G.P."/>
            <person name="Bickhart D.M."/>
            <person name="DeBoy R.T."/>
            <person name="Nelson K.E."/>
            <person name="Nesbo C.L."/>
            <person name="Doolittle W.F."/>
            <person name="Gogarten J.P."/>
            <person name="Noll K.M."/>
        </authorList>
    </citation>
    <scope>NUCLEOTIDE SEQUENCE [LARGE SCALE GENOMIC DNA]</scope>
    <source>
        <strain evidence="7">ATCC BAA-301 / DSM 14385 / NBRC 107922 / TMO</strain>
    </source>
</reference>
<keyword evidence="1" id="KW-0547">Nucleotide-binding</keyword>
<dbReference type="Pfam" id="PF25601">
    <property type="entry name" value="AAA_lid_14"/>
    <property type="match status" value="1"/>
</dbReference>
<evidence type="ECO:0000256" key="2">
    <source>
        <dbReference type="ARBA" id="ARBA00022840"/>
    </source>
</evidence>
<feature type="domain" description="Sigma-54 factor interaction" evidence="5">
    <location>
        <begin position="58"/>
        <end position="236"/>
    </location>
</feature>
<dbReference type="Pfam" id="PF02954">
    <property type="entry name" value="HTH_8"/>
    <property type="match status" value="1"/>
</dbReference>
<dbReference type="PROSITE" id="PS50045">
    <property type="entry name" value="SIGMA54_INTERACT_4"/>
    <property type="match status" value="1"/>
</dbReference>
<dbReference type="PANTHER" id="PTHR32071">
    <property type="entry name" value="TRANSCRIPTIONAL REGULATORY PROTEIN"/>
    <property type="match status" value="1"/>
</dbReference>
<dbReference type="SUPFAM" id="SSF46689">
    <property type="entry name" value="Homeodomain-like"/>
    <property type="match status" value="1"/>
</dbReference>
<dbReference type="SUPFAM" id="SSF52540">
    <property type="entry name" value="P-loop containing nucleoside triphosphate hydrolases"/>
    <property type="match status" value="1"/>
</dbReference>
<dbReference type="KEGG" id="tle:Tlet_0700"/>
<reference evidence="6 7" key="1">
    <citation type="submission" date="2007-08" db="EMBL/GenBank/DDBJ databases">
        <title>Complete sequence of Thermotoga lettingae TMO.</title>
        <authorList>
            <consortium name="US DOE Joint Genome Institute"/>
            <person name="Copeland A."/>
            <person name="Lucas S."/>
            <person name="Lapidus A."/>
            <person name="Barry K."/>
            <person name="Glavina del Rio T."/>
            <person name="Dalin E."/>
            <person name="Tice H."/>
            <person name="Pitluck S."/>
            <person name="Foster B."/>
            <person name="Bruce D."/>
            <person name="Schmutz J."/>
            <person name="Larimer F."/>
            <person name="Land M."/>
            <person name="Hauser L."/>
            <person name="Kyrpides N."/>
            <person name="Mikhailova N."/>
            <person name="Nelson K."/>
            <person name="Gogarten J.P."/>
            <person name="Noll K."/>
            <person name="Richardson P."/>
        </authorList>
    </citation>
    <scope>NUCLEOTIDE SEQUENCE [LARGE SCALE GENOMIC DNA]</scope>
    <source>
        <strain evidence="7">ATCC BAA-301 / DSM 14385 / NBRC 107922 / TMO</strain>
    </source>
</reference>
<dbReference type="GO" id="GO:0006355">
    <property type="term" value="P:regulation of DNA-templated transcription"/>
    <property type="evidence" value="ECO:0007669"/>
    <property type="project" value="InterPro"/>
</dbReference>
<proteinExistence type="predicted"/>
<accession>A8F532</accession>
<dbReference type="Gene3D" id="1.10.8.60">
    <property type="match status" value="1"/>
</dbReference>
<dbReference type="eggNOG" id="COG3829">
    <property type="taxonomic scope" value="Bacteria"/>
</dbReference>
<dbReference type="Proteomes" id="UP000002016">
    <property type="component" value="Chromosome"/>
</dbReference>
<evidence type="ECO:0000313" key="6">
    <source>
        <dbReference type="EMBL" id="ABV33266.1"/>
    </source>
</evidence>
<evidence type="ECO:0000256" key="3">
    <source>
        <dbReference type="ARBA" id="ARBA00023015"/>
    </source>
</evidence>
<evidence type="ECO:0000313" key="7">
    <source>
        <dbReference type="Proteomes" id="UP000002016"/>
    </source>
</evidence>
<dbReference type="PRINTS" id="PR01590">
    <property type="entry name" value="HTHFIS"/>
</dbReference>
<dbReference type="STRING" id="416591.Tlet_0700"/>
<evidence type="ECO:0000259" key="5">
    <source>
        <dbReference type="PROSITE" id="PS50045"/>
    </source>
</evidence>
<keyword evidence="3" id="KW-0805">Transcription regulation</keyword>
<evidence type="ECO:0000256" key="1">
    <source>
        <dbReference type="ARBA" id="ARBA00022741"/>
    </source>
</evidence>
<dbReference type="InterPro" id="IPR002078">
    <property type="entry name" value="Sigma_54_int"/>
</dbReference>
<protein>
    <submittedName>
        <fullName evidence="6">Transcriptional regulator, Fis family</fullName>
    </submittedName>
</protein>
<keyword evidence="2" id="KW-0067">ATP-binding</keyword>
<dbReference type="InterPro" id="IPR009057">
    <property type="entry name" value="Homeodomain-like_sf"/>
</dbReference>
<dbReference type="GO" id="GO:0005524">
    <property type="term" value="F:ATP binding"/>
    <property type="evidence" value="ECO:0007669"/>
    <property type="project" value="UniProtKB-KW"/>
</dbReference>
<dbReference type="HOGENOM" id="CLU_849752_0_0_0"/>
<dbReference type="InterPro" id="IPR058031">
    <property type="entry name" value="AAA_lid_NorR"/>
</dbReference>